<gene>
    <name evidence="2" type="ORF">M752DRAFT_272189</name>
</gene>
<name>A0A370Q0M5_ASPPH</name>
<organism evidence="2 3">
    <name type="scientific">Aspergillus phoenicis ATCC 13157</name>
    <dbReference type="NCBI Taxonomy" id="1353007"/>
    <lineage>
        <taxon>Eukaryota</taxon>
        <taxon>Fungi</taxon>
        <taxon>Dikarya</taxon>
        <taxon>Ascomycota</taxon>
        <taxon>Pezizomycotina</taxon>
        <taxon>Eurotiomycetes</taxon>
        <taxon>Eurotiomycetidae</taxon>
        <taxon>Eurotiales</taxon>
        <taxon>Aspergillaceae</taxon>
        <taxon>Aspergillus</taxon>
    </lineage>
</organism>
<evidence type="ECO:0000256" key="1">
    <source>
        <dbReference type="SAM" id="MobiDB-lite"/>
    </source>
</evidence>
<dbReference type="Proteomes" id="UP000254937">
    <property type="component" value="Unassembled WGS sequence"/>
</dbReference>
<keyword evidence="3" id="KW-1185">Reference proteome</keyword>
<evidence type="ECO:0000313" key="2">
    <source>
        <dbReference type="EMBL" id="RDK47983.1"/>
    </source>
</evidence>
<accession>A0A370Q0M5</accession>
<feature type="region of interest" description="Disordered" evidence="1">
    <location>
        <begin position="1"/>
        <end position="30"/>
    </location>
</feature>
<reference evidence="2 3" key="1">
    <citation type="submission" date="2018-07" db="EMBL/GenBank/DDBJ databases">
        <title>Section-level genome sequencing of Aspergillus section Nigri to investigate inter- and intra-species variation.</title>
        <authorList>
            <consortium name="DOE Joint Genome Institute"/>
            <person name="Vesth T.C."/>
            <person name="Nybo J.L."/>
            <person name="Theobald S."/>
            <person name="Frisvad J.C."/>
            <person name="Larsen T.O."/>
            <person name="Nielsen K.F."/>
            <person name="Hoof J.B."/>
            <person name="Brandl J."/>
            <person name="Salamov A."/>
            <person name="Riley R."/>
            <person name="Gladden J.M."/>
            <person name="Phatale P."/>
            <person name="Nielsen M.T."/>
            <person name="Lyhne E.K."/>
            <person name="Kogle M.E."/>
            <person name="Strasser K."/>
            <person name="McDonnell E."/>
            <person name="Barry K."/>
            <person name="Clum A."/>
            <person name="Chen C."/>
            <person name="Nolan M."/>
            <person name="Sandor L."/>
            <person name="Kuo A."/>
            <person name="Lipzen A."/>
            <person name="Hainaut M."/>
            <person name="Drula E."/>
            <person name="Tsang A."/>
            <person name="Magnuson J.K."/>
            <person name="Henrissat B."/>
            <person name="Wiebenga A."/>
            <person name="Simmons B.A."/>
            <person name="Makela M.R."/>
            <person name="De vries R.P."/>
            <person name="Grigoriev I.V."/>
            <person name="Mortensen U.H."/>
            <person name="Baker S.E."/>
            <person name="Andersen M.R."/>
        </authorList>
    </citation>
    <scope>NUCLEOTIDE SEQUENCE [LARGE SCALE GENOMIC DNA]</scope>
    <source>
        <strain evidence="2 3">ATCC 13157</strain>
    </source>
</reference>
<evidence type="ECO:0000313" key="3">
    <source>
        <dbReference type="Proteomes" id="UP000254937"/>
    </source>
</evidence>
<sequence>MEEGRKRYAPSPRQARQGQVSRERHTKPQTTQRLVKILPVRAPMISPARPRIPALTTKRGSLAGKLWDCHELCPGGSDRLISRSFLLGVRFSNLTSGDGGVCMYEVKGTTGYHPDDPERKDRQSYDRTCLVSRLCRNTRPLKPQSALIRPPGTADQTSLFSVMAEAWAPLFSR</sequence>
<proteinExistence type="predicted"/>
<dbReference type="EMBL" id="KZ851844">
    <property type="protein sequence ID" value="RDK47983.1"/>
    <property type="molecule type" value="Genomic_DNA"/>
</dbReference>
<protein>
    <submittedName>
        <fullName evidence="2">Uncharacterized protein</fullName>
    </submittedName>
</protein>
<dbReference type="AlphaFoldDB" id="A0A370Q0M5"/>